<dbReference type="Ensembl" id="ENSPKIT00000021475.1">
    <property type="protein sequence ID" value="ENSPKIP00000040455.1"/>
    <property type="gene ID" value="ENSPKIG00000017227.1"/>
</dbReference>
<dbReference type="Gene3D" id="3.90.1200.10">
    <property type="match status" value="1"/>
</dbReference>
<dbReference type="Gene3D" id="3.30.200.20">
    <property type="entry name" value="Phosphorylase Kinase, domain 1"/>
    <property type="match status" value="1"/>
</dbReference>
<dbReference type="PANTHER" id="PTHR47829">
    <property type="entry name" value="HYDROLASE, PUTATIVE (AFU_ORTHOLOGUE AFUA_1G12880)-RELATED"/>
    <property type="match status" value="1"/>
</dbReference>
<feature type="domain" description="Aminoglycoside phosphotransferase" evidence="1">
    <location>
        <begin position="37"/>
        <end position="257"/>
    </location>
</feature>
<reference evidence="2" key="2">
    <citation type="submission" date="2025-09" db="UniProtKB">
        <authorList>
            <consortium name="Ensembl"/>
        </authorList>
    </citation>
    <scope>IDENTIFICATION</scope>
</reference>
<protein>
    <submittedName>
        <fullName evidence="2">Acyl-CoA dehydrogenase family, member 11</fullName>
    </submittedName>
</protein>
<sequence length="294" mass="33206">MDEEITAVREQHQFNIANLQKYLSDKLRDINSDTFIVKQYGKGQSNPTFLLQTSKRRYVLRKKPPGELLPGAHKVDREYRVQKALFETGFPVPEPLLFCADQSVIGTEFYVMEHVQGRIFRDIRLPGLSVAEQVALYVAAAEVLAKLHSLDLAALGLGDYGRGPGYCKRQVSTWTKQYRASSHRDVPAMDRLSDWLMNNLPTNDSEVTLVHGDFRLDNLVFHPTEARVLAVLDWELSTTGQPLADLAYFLMPFYWPSHFSILDSMGGLGGAEGVRNGLDAHWLAGLLCTVCYWE</sequence>
<dbReference type="InterPro" id="IPR041726">
    <property type="entry name" value="ACAD10_11_N"/>
</dbReference>
<accession>A0A3B3TCR7</accession>
<reference evidence="2" key="1">
    <citation type="submission" date="2025-08" db="UniProtKB">
        <authorList>
            <consortium name="Ensembl"/>
        </authorList>
    </citation>
    <scope>IDENTIFICATION</scope>
</reference>
<dbReference type="PANTHER" id="PTHR47829:SF3">
    <property type="entry name" value="AMINOGLYCOSIDE PHOSPHOTRANSFERASE DOMAIN-CONTAINING PROTEIN"/>
    <property type="match status" value="1"/>
</dbReference>
<evidence type="ECO:0000259" key="1">
    <source>
        <dbReference type="Pfam" id="PF01636"/>
    </source>
</evidence>
<dbReference type="SUPFAM" id="SSF56112">
    <property type="entry name" value="Protein kinase-like (PK-like)"/>
    <property type="match status" value="1"/>
</dbReference>
<dbReference type="InterPro" id="IPR011009">
    <property type="entry name" value="Kinase-like_dom_sf"/>
</dbReference>
<keyword evidence="3" id="KW-1185">Reference proteome</keyword>
<dbReference type="Proteomes" id="UP000261540">
    <property type="component" value="Unplaced"/>
</dbReference>
<name>A0A3B3TCR7_9TELE</name>
<dbReference type="CDD" id="cd05154">
    <property type="entry name" value="ACAD10_11_N-like"/>
    <property type="match status" value="1"/>
</dbReference>
<dbReference type="Pfam" id="PF01636">
    <property type="entry name" value="APH"/>
    <property type="match status" value="1"/>
</dbReference>
<evidence type="ECO:0000313" key="3">
    <source>
        <dbReference type="Proteomes" id="UP000261540"/>
    </source>
</evidence>
<dbReference type="GeneTree" id="ENSGT00940000160993"/>
<dbReference type="InterPro" id="IPR002575">
    <property type="entry name" value="Aminoglycoside_PTrfase"/>
</dbReference>
<dbReference type="AlphaFoldDB" id="A0A3B3TCR7"/>
<organism evidence="2 3">
    <name type="scientific">Paramormyrops kingsleyae</name>
    <dbReference type="NCBI Taxonomy" id="1676925"/>
    <lineage>
        <taxon>Eukaryota</taxon>
        <taxon>Metazoa</taxon>
        <taxon>Chordata</taxon>
        <taxon>Craniata</taxon>
        <taxon>Vertebrata</taxon>
        <taxon>Euteleostomi</taxon>
        <taxon>Actinopterygii</taxon>
        <taxon>Neopterygii</taxon>
        <taxon>Teleostei</taxon>
        <taxon>Osteoglossocephala</taxon>
        <taxon>Osteoglossomorpha</taxon>
        <taxon>Osteoglossiformes</taxon>
        <taxon>Mormyridae</taxon>
        <taxon>Paramormyrops</taxon>
    </lineage>
</organism>
<evidence type="ECO:0000313" key="2">
    <source>
        <dbReference type="Ensembl" id="ENSPKIP00000040455.1"/>
    </source>
</evidence>
<dbReference type="InterPro" id="IPR052898">
    <property type="entry name" value="ACAD10-like"/>
</dbReference>
<proteinExistence type="predicted"/>